<proteinExistence type="predicted"/>
<dbReference type="PANTHER" id="PTHR34094:SF1">
    <property type="entry name" value="PROTEIN FAM185A"/>
    <property type="match status" value="1"/>
</dbReference>
<dbReference type="HOGENOM" id="CLU_817030_0_0_1"/>
<accession>B4NMT6</accession>
<dbReference type="eggNOG" id="ENOG502QQG7">
    <property type="taxonomic scope" value="Eukaryota"/>
</dbReference>
<gene>
    <name evidence="1" type="primary">Dwil\GK23203</name>
    <name evidence="1" type="ORF">Dwil_GK23203</name>
</gene>
<dbReference type="InParanoid" id="B4NMT6"/>
<evidence type="ECO:0000313" key="1">
    <source>
        <dbReference type="EMBL" id="EDW85675.2"/>
    </source>
</evidence>
<dbReference type="KEGG" id="dwi:6652338"/>
<organism evidence="1 2">
    <name type="scientific">Drosophila willistoni</name>
    <name type="common">Fruit fly</name>
    <dbReference type="NCBI Taxonomy" id="7260"/>
    <lineage>
        <taxon>Eukaryota</taxon>
        <taxon>Metazoa</taxon>
        <taxon>Ecdysozoa</taxon>
        <taxon>Arthropoda</taxon>
        <taxon>Hexapoda</taxon>
        <taxon>Insecta</taxon>
        <taxon>Pterygota</taxon>
        <taxon>Neoptera</taxon>
        <taxon>Endopterygota</taxon>
        <taxon>Diptera</taxon>
        <taxon>Brachycera</taxon>
        <taxon>Muscomorpha</taxon>
        <taxon>Ephydroidea</taxon>
        <taxon>Drosophilidae</taxon>
        <taxon>Drosophila</taxon>
        <taxon>Sophophora</taxon>
    </lineage>
</organism>
<keyword evidence="2" id="KW-1185">Reference proteome</keyword>
<evidence type="ECO:0000313" key="2">
    <source>
        <dbReference type="Proteomes" id="UP000007798"/>
    </source>
</evidence>
<name>B4NMT6_DROWI</name>
<dbReference type="OrthoDB" id="5984441at2759"/>
<dbReference type="Proteomes" id="UP000007798">
    <property type="component" value="Unassembled WGS sequence"/>
</dbReference>
<dbReference type="PANTHER" id="PTHR34094">
    <property type="match status" value="1"/>
</dbReference>
<dbReference type="STRING" id="7260.B4NMT6"/>
<dbReference type="EMBL" id="CH964282">
    <property type="protein sequence ID" value="EDW85675.2"/>
    <property type="molecule type" value="Genomic_DNA"/>
</dbReference>
<dbReference type="FunCoup" id="B4NMT6">
    <property type="interactions" value="106"/>
</dbReference>
<sequence>MFKVQRVWHQLWHSQILYNSSRHFAKKSKVKSNHRAMSNPKPMVHQELMRYVNPYARINVYSDIFVRIQPADVHQYTSGDALIAQLHGDSVKNSNVSLNVDASDDEKVVNVLIKKLEEKSSNIFCHLSIPVRADLIVEAKDNVRVEGIQSEILDVKTDGIITTKNCKANCISLFSKNGNIVCLGTLLGKHTEIDSHNGNIFLEKLQGNVLNCSTQSGNISTDCCYVEKSKFQTLTGRLELKNVHKTSEVFVHQVGEINMTGVCGTLNVVTKGGILSVQLSELMGENKIVADNLVNEAVIHISQVIEQDIHIDVRAPVIKLNDELKHVSHALNEDSSQFLLKNENSHQLLVIGTSEKGVRLGKQSWSDMMRQKLEALENSKVPT</sequence>
<reference evidence="1 2" key="1">
    <citation type="journal article" date="2007" name="Nature">
        <title>Evolution of genes and genomes on the Drosophila phylogeny.</title>
        <authorList>
            <consortium name="Drosophila 12 Genomes Consortium"/>
            <person name="Clark A.G."/>
            <person name="Eisen M.B."/>
            <person name="Smith D.R."/>
            <person name="Bergman C.M."/>
            <person name="Oliver B."/>
            <person name="Markow T.A."/>
            <person name="Kaufman T.C."/>
            <person name="Kellis M."/>
            <person name="Gelbart W."/>
            <person name="Iyer V.N."/>
            <person name="Pollard D.A."/>
            <person name="Sackton T.B."/>
            <person name="Larracuente A.M."/>
            <person name="Singh N.D."/>
            <person name="Abad J.P."/>
            <person name="Abt D.N."/>
            <person name="Adryan B."/>
            <person name="Aguade M."/>
            <person name="Akashi H."/>
            <person name="Anderson W.W."/>
            <person name="Aquadro C.F."/>
            <person name="Ardell D.H."/>
            <person name="Arguello R."/>
            <person name="Artieri C.G."/>
            <person name="Barbash D.A."/>
            <person name="Barker D."/>
            <person name="Barsanti P."/>
            <person name="Batterham P."/>
            <person name="Batzoglou S."/>
            <person name="Begun D."/>
            <person name="Bhutkar A."/>
            <person name="Blanco E."/>
            <person name="Bosak S.A."/>
            <person name="Bradley R.K."/>
            <person name="Brand A.D."/>
            <person name="Brent M.R."/>
            <person name="Brooks A.N."/>
            <person name="Brown R.H."/>
            <person name="Butlin R.K."/>
            <person name="Caggese C."/>
            <person name="Calvi B.R."/>
            <person name="Bernardo de Carvalho A."/>
            <person name="Caspi A."/>
            <person name="Castrezana S."/>
            <person name="Celniker S.E."/>
            <person name="Chang J.L."/>
            <person name="Chapple C."/>
            <person name="Chatterji S."/>
            <person name="Chinwalla A."/>
            <person name="Civetta A."/>
            <person name="Clifton S.W."/>
            <person name="Comeron J.M."/>
            <person name="Costello J.C."/>
            <person name="Coyne J.A."/>
            <person name="Daub J."/>
            <person name="David R.G."/>
            <person name="Delcher A.L."/>
            <person name="Delehaunty K."/>
            <person name="Do C.B."/>
            <person name="Ebling H."/>
            <person name="Edwards K."/>
            <person name="Eickbush T."/>
            <person name="Evans J.D."/>
            <person name="Filipski A."/>
            <person name="Findeiss S."/>
            <person name="Freyhult E."/>
            <person name="Fulton L."/>
            <person name="Fulton R."/>
            <person name="Garcia A.C."/>
            <person name="Gardiner A."/>
            <person name="Garfield D.A."/>
            <person name="Garvin B.E."/>
            <person name="Gibson G."/>
            <person name="Gilbert D."/>
            <person name="Gnerre S."/>
            <person name="Godfrey J."/>
            <person name="Good R."/>
            <person name="Gotea V."/>
            <person name="Gravely B."/>
            <person name="Greenberg A.J."/>
            <person name="Griffiths-Jones S."/>
            <person name="Gross S."/>
            <person name="Guigo R."/>
            <person name="Gustafson E.A."/>
            <person name="Haerty W."/>
            <person name="Hahn M.W."/>
            <person name="Halligan D.L."/>
            <person name="Halpern A.L."/>
            <person name="Halter G.M."/>
            <person name="Han M.V."/>
            <person name="Heger A."/>
            <person name="Hillier L."/>
            <person name="Hinrichs A.S."/>
            <person name="Holmes I."/>
            <person name="Hoskins R.A."/>
            <person name="Hubisz M.J."/>
            <person name="Hultmark D."/>
            <person name="Huntley M.A."/>
            <person name="Jaffe D.B."/>
            <person name="Jagadeeshan S."/>
            <person name="Jeck W.R."/>
            <person name="Johnson J."/>
            <person name="Jones C.D."/>
            <person name="Jordan W.C."/>
            <person name="Karpen G.H."/>
            <person name="Kataoka E."/>
            <person name="Keightley P.D."/>
            <person name="Kheradpour P."/>
            <person name="Kirkness E.F."/>
            <person name="Koerich L.B."/>
            <person name="Kristiansen K."/>
            <person name="Kudrna D."/>
            <person name="Kulathinal R.J."/>
            <person name="Kumar S."/>
            <person name="Kwok R."/>
            <person name="Lander E."/>
            <person name="Langley C.H."/>
            <person name="Lapoint R."/>
            <person name="Lazzaro B.P."/>
            <person name="Lee S.J."/>
            <person name="Levesque L."/>
            <person name="Li R."/>
            <person name="Lin C.F."/>
            <person name="Lin M.F."/>
            <person name="Lindblad-Toh K."/>
            <person name="Llopart A."/>
            <person name="Long M."/>
            <person name="Low L."/>
            <person name="Lozovsky E."/>
            <person name="Lu J."/>
            <person name="Luo M."/>
            <person name="Machado C.A."/>
            <person name="Makalowski W."/>
            <person name="Marzo M."/>
            <person name="Matsuda M."/>
            <person name="Matzkin L."/>
            <person name="McAllister B."/>
            <person name="McBride C.S."/>
            <person name="McKernan B."/>
            <person name="McKernan K."/>
            <person name="Mendez-Lago M."/>
            <person name="Minx P."/>
            <person name="Mollenhauer M.U."/>
            <person name="Montooth K."/>
            <person name="Mount S.M."/>
            <person name="Mu X."/>
            <person name="Myers E."/>
            <person name="Negre B."/>
            <person name="Newfeld S."/>
            <person name="Nielsen R."/>
            <person name="Noor M.A."/>
            <person name="O'Grady P."/>
            <person name="Pachter L."/>
            <person name="Papaceit M."/>
            <person name="Parisi M.J."/>
            <person name="Parisi M."/>
            <person name="Parts L."/>
            <person name="Pedersen J.S."/>
            <person name="Pesole G."/>
            <person name="Phillippy A.M."/>
            <person name="Ponting C.P."/>
            <person name="Pop M."/>
            <person name="Porcelli D."/>
            <person name="Powell J.R."/>
            <person name="Prohaska S."/>
            <person name="Pruitt K."/>
            <person name="Puig M."/>
            <person name="Quesneville H."/>
            <person name="Ram K.R."/>
            <person name="Rand D."/>
            <person name="Rasmussen M.D."/>
            <person name="Reed L.K."/>
            <person name="Reenan R."/>
            <person name="Reily A."/>
            <person name="Remington K.A."/>
            <person name="Rieger T.T."/>
            <person name="Ritchie M.G."/>
            <person name="Robin C."/>
            <person name="Rogers Y.H."/>
            <person name="Rohde C."/>
            <person name="Rozas J."/>
            <person name="Rubenfield M.J."/>
            <person name="Ruiz A."/>
            <person name="Russo S."/>
            <person name="Salzberg S.L."/>
            <person name="Sanchez-Gracia A."/>
            <person name="Saranga D.J."/>
            <person name="Sato H."/>
            <person name="Schaeffer S.W."/>
            <person name="Schatz M.C."/>
            <person name="Schlenke T."/>
            <person name="Schwartz R."/>
            <person name="Segarra C."/>
            <person name="Singh R.S."/>
            <person name="Sirot L."/>
            <person name="Sirota M."/>
            <person name="Sisneros N.B."/>
            <person name="Smith C.D."/>
            <person name="Smith T.F."/>
            <person name="Spieth J."/>
            <person name="Stage D.E."/>
            <person name="Stark A."/>
            <person name="Stephan W."/>
            <person name="Strausberg R.L."/>
            <person name="Strempel S."/>
            <person name="Sturgill D."/>
            <person name="Sutton G."/>
            <person name="Sutton G.G."/>
            <person name="Tao W."/>
            <person name="Teichmann S."/>
            <person name="Tobari Y.N."/>
            <person name="Tomimura Y."/>
            <person name="Tsolas J.M."/>
            <person name="Valente V.L."/>
            <person name="Venter E."/>
            <person name="Venter J.C."/>
            <person name="Vicario S."/>
            <person name="Vieira F.G."/>
            <person name="Vilella A.J."/>
            <person name="Villasante A."/>
            <person name="Walenz B."/>
            <person name="Wang J."/>
            <person name="Wasserman M."/>
            <person name="Watts T."/>
            <person name="Wilson D."/>
            <person name="Wilson R.K."/>
            <person name="Wing R.A."/>
            <person name="Wolfner M.F."/>
            <person name="Wong A."/>
            <person name="Wong G.K."/>
            <person name="Wu C.I."/>
            <person name="Wu G."/>
            <person name="Yamamoto D."/>
            <person name="Yang H.P."/>
            <person name="Yang S.P."/>
            <person name="Yorke J.A."/>
            <person name="Yoshida K."/>
            <person name="Zdobnov E."/>
            <person name="Zhang P."/>
            <person name="Zhang Y."/>
            <person name="Zimin A.V."/>
            <person name="Baldwin J."/>
            <person name="Abdouelleil A."/>
            <person name="Abdulkadir J."/>
            <person name="Abebe A."/>
            <person name="Abera B."/>
            <person name="Abreu J."/>
            <person name="Acer S.C."/>
            <person name="Aftuck L."/>
            <person name="Alexander A."/>
            <person name="An P."/>
            <person name="Anderson E."/>
            <person name="Anderson S."/>
            <person name="Arachi H."/>
            <person name="Azer M."/>
            <person name="Bachantsang P."/>
            <person name="Barry A."/>
            <person name="Bayul T."/>
            <person name="Berlin A."/>
            <person name="Bessette D."/>
            <person name="Bloom T."/>
            <person name="Blye J."/>
            <person name="Boguslavskiy L."/>
            <person name="Bonnet C."/>
            <person name="Boukhgalter B."/>
            <person name="Bourzgui I."/>
            <person name="Brown A."/>
            <person name="Cahill P."/>
            <person name="Channer S."/>
            <person name="Cheshatsang Y."/>
            <person name="Chuda L."/>
            <person name="Citroen M."/>
            <person name="Collymore A."/>
            <person name="Cooke P."/>
            <person name="Costello M."/>
            <person name="D'Aco K."/>
            <person name="Daza R."/>
            <person name="De Haan G."/>
            <person name="DeGray S."/>
            <person name="DeMaso C."/>
            <person name="Dhargay N."/>
            <person name="Dooley K."/>
            <person name="Dooley E."/>
            <person name="Doricent M."/>
            <person name="Dorje P."/>
            <person name="Dorjee K."/>
            <person name="Dupes A."/>
            <person name="Elong R."/>
            <person name="Falk J."/>
            <person name="Farina A."/>
            <person name="Faro S."/>
            <person name="Ferguson D."/>
            <person name="Fisher S."/>
            <person name="Foley C.D."/>
            <person name="Franke A."/>
            <person name="Friedrich D."/>
            <person name="Gadbois L."/>
            <person name="Gearin G."/>
            <person name="Gearin C.R."/>
            <person name="Giannoukos G."/>
            <person name="Goode T."/>
            <person name="Graham J."/>
            <person name="Grandbois E."/>
            <person name="Grewal S."/>
            <person name="Gyaltsen K."/>
            <person name="Hafez N."/>
            <person name="Hagos B."/>
            <person name="Hall J."/>
            <person name="Henson C."/>
            <person name="Hollinger A."/>
            <person name="Honan T."/>
            <person name="Huard M.D."/>
            <person name="Hughes L."/>
            <person name="Hurhula B."/>
            <person name="Husby M.E."/>
            <person name="Kamat A."/>
            <person name="Kanga B."/>
            <person name="Kashin S."/>
            <person name="Khazanovich D."/>
            <person name="Kisner P."/>
            <person name="Lance K."/>
            <person name="Lara M."/>
            <person name="Lee W."/>
            <person name="Lennon N."/>
            <person name="Letendre F."/>
            <person name="LeVine R."/>
            <person name="Lipovsky A."/>
            <person name="Liu X."/>
            <person name="Liu J."/>
            <person name="Liu S."/>
            <person name="Lokyitsang T."/>
            <person name="Lokyitsang Y."/>
            <person name="Lubonja R."/>
            <person name="Lui A."/>
            <person name="MacDonald P."/>
            <person name="Magnisalis V."/>
            <person name="Maru K."/>
            <person name="Matthews C."/>
            <person name="McCusker W."/>
            <person name="McDonough S."/>
            <person name="Mehta T."/>
            <person name="Meldrim J."/>
            <person name="Meneus L."/>
            <person name="Mihai O."/>
            <person name="Mihalev A."/>
            <person name="Mihova T."/>
            <person name="Mittelman R."/>
            <person name="Mlenga V."/>
            <person name="Montmayeur A."/>
            <person name="Mulrain L."/>
            <person name="Navidi A."/>
            <person name="Naylor J."/>
            <person name="Negash T."/>
            <person name="Nguyen T."/>
            <person name="Nguyen N."/>
            <person name="Nicol R."/>
            <person name="Norbu C."/>
            <person name="Norbu N."/>
            <person name="Novod N."/>
            <person name="O'Neill B."/>
            <person name="Osman S."/>
            <person name="Markiewicz E."/>
            <person name="Oyono O.L."/>
            <person name="Patti C."/>
            <person name="Phunkhang P."/>
            <person name="Pierre F."/>
            <person name="Priest M."/>
            <person name="Raghuraman S."/>
            <person name="Rege F."/>
            <person name="Reyes R."/>
            <person name="Rise C."/>
            <person name="Rogov P."/>
            <person name="Ross K."/>
            <person name="Ryan E."/>
            <person name="Settipalli S."/>
            <person name="Shea T."/>
            <person name="Sherpa N."/>
            <person name="Shi L."/>
            <person name="Shih D."/>
            <person name="Sparrow T."/>
            <person name="Spaulding J."/>
            <person name="Stalker J."/>
            <person name="Stange-Thomann N."/>
            <person name="Stavropoulos S."/>
            <person name="Stone C."/>
            <person name="Strader C."/>
            <person name="Tesfaye S."/>
            <person name="Thomson T."/>
            <person name="Thoulutsang Y."/>
            <person name="Thoulutsang D."/>
            <person name="Topham K."/>
            <person name="Topping I."/>
            <person name="Tsamla T."/>
            <person name="Vassiliev H."/>
            <person name="Vo A."/>
            <person name="Wangchuk T."/>
            <person name="Wangdi T."/>
            <person name="Weiand M."/>
            <person name="Wilkinson J."/>
            <person name="Wilson A."/>
            <person name="Yadav S."/>
            <person name="Young G."/>
            <person name="Yu Q."/>
            <person name="Zembek L."/>
            <person name="Zhong D."/>
            <person name="Zimmer A."/>
            <person name="Zwirko Z."/>
            <person name="Jaffe D.B."/>
            <person name="Alvarez P."/>
            <person name="Brockman W."/>
            <person name="Butler J."/>
            <person name="Chin C."/>
            <person name="Gnerre S."/>
            <person name="Grabherr M."/>
            <person name="Kleber M."/>
            <person name="Mauceli E."/>
            <person name="MacCallum I."/>
        </authorList>
    </citation>
    <scope>NUCLEOTIDE SEQUENCE [LARGE SCALE GENOMIC DNA]</scope>
    <source>
        <strain evidence="2">Tucson 14030-0811.24</strain>
    </source>
</reference>
<dbReference type="AlphaFoldDB" id="B4NMT6"/>
<protein>
    <submittedName>
        <fullName evidence="1">Uncharacterized protein</fullName>
    </submittedName>
</protein>